<keyword evidence="3" id="KW-1185">Reference proteome</keyword>
<proteinExistence type="predicted"/>
<keyword evidence="1" id="KW-0812">Transmembrane</keyword>
<name>A0A1H0D4I5_9BACI</name>
<feature type="transmembrane region" description="Helical" evidence="1">
    <location>
        <begin position="39"/>
        <end position="63"/>
    </location>
</feature>
<feature type="transmembrane region" description="Helical" evidence="1">
    <location>
        <begin position="9"/>
        <end position="27"/>
    </location>
</feature>
<gene>
    <name evidence="2" type="ORF">SAMN04488053_102339</name>
</gene>
<dbReference type="Proteomes" id="UP000198778">
    <property type="component" value="Unassembled WGS sequence"/>
</dbReference>
<dbReference type="RefSeq" id="WP_090841704.1">
    <property type="nucleotide sequence ID" value="NZ_FNIL01000002.1"/>
</dbReference>
<evidence type="ECO:0000256" key="1">
    <source>
        <dbReference type="SAM" id="Phobius"/>
    </source>
</evidence>
<evidence type="ECO:0000313" key="2">
    <source>
        <dbReference type="EMBL" id="SDN65009.1"/>
    </source>
</evidence>
<reference evidence="3" key="1">
    <citation type="submission" date="2016-10" db="EMBL/GenBank/DDBJ databases">
        <authorList>
            <person name="Varghese N."/>
            <person name="Submissions S."/>
        </authorList>
    </citation>
    <scope>NUCLEOTIDE SEQUENCE [LARGE SCALE GENOMIC DNA]</scope>
    <source>
        <strain evidence="3">CGMCC 1.10369</strain>
    </source>
</reference>
<protein>
    <submittedName>
        <fullName evidence="2">Uncharacterized protein</fullName>
    </submittedName>
</protein>
<keyword evidence="1" id="KW-1133">Transmembrane helix</keyword>
<organism evidence="2 3">
    <name type="scientific">Alkalicoccus daliensis</name>
    <dbReference type="NCBI Taxonomy" id="745820"/>
    <lineage>
        <taxon>Bacteria</taxon>
        <taxon>Bacillati</taxon>
        <taxon>Bacillota</taxon>
        <taxon>Bacilli</taxon>
        <taxon>Bacillales</taxon>
        <taxon>Bacillaceae</taxon>
        <taxon>Alkalicoccus</taxon>
    </lineage>
</organism>
<accession>A0A1H0D4I5</accession>
<evidence type="ECO:0000313" key="3">
    <source>
        <dbReference type="Proteomes" id="UP000198778"/>
    </source>
</evidence>
<dbReference type="EMBL" id="FNIL01000002">
    <property type="protein sequence ID" value="SDN65009.1"/>
    <property type="molecule type" value="Genomic_DNA"/>
</dbReference>
<sequence length="93" mass="10398">MGKSMIKKIIIFDLLLIFIFTVGYVFIEYFSGIAHGQDLLLLLLVTVMGSISFTSKALVWVVVNGEINKAIGMHASSFIFLALFFYVLVSMLK</sequence>
<keyword evidence="1" id="KW-0472">Membrane</keyword>
<feature type="transmembrane region" description="Helical" evidence="1">
    <location>
        <begin position="70"/>
        <end position="89"/>
    </location>
</feature>
<dbReference type="AlphaFoldDB" id="A0A1H0D4I5"/>